<organism evidence="1 2">
    <name type="scientific">Ilyobacter polytropus (strain ATCC 51220 / DSM 2926 / LMG 16218 / CuHBu1)</name>
    <dbReference type="NCBI Taxonomy" id="572544"/>
    <lineage>
        <taxon>Bacteria</taxon>
        <taxon>Fusobacteriati</taxon>
        <taxon>Fusobacteriota</taxon>
        <taxon>Fusobacteriia</taxon>
        <taxon>Fusobacteriales</taxon>
        <taxon>Fusobacteriaceae</taxon>
        <taxon>Ilyobacter</taxon>
    </lineage>
</organism>
<keyword evidence="2" id="KW-1185">Reference proteome</keyword>
<gene>
    <name evidence="1" type="ordered locus">Ilyop_1871</name>
</gene>
<evidence type="ECO:0000313" key="1">
    <source>
        <dbReference type="EMBL" id="ADO83642.1"/>
    </source>
</evidence>
<dbReference type="EMBL" id="CP002281">
    <property type="protein sequence ID" value="ADO83642.1"/>
    <property type="molecule type" value="Genomic_DNA"/>
</dbReference>
<dbReference type="Proteomes" id="UP000006875">
    <property type="component" value="Chromosome"/>
</dbReference>
<protein>
    <submittedName>
        <fullName evidence="1">Uncharacterized protein</fullName>
    </submittedName>
</protein>
<dbReference type="HOGENOM" id="CLU_149862_0_0_0"/>
<sequence length="121" mass="14493">MKKLVIKCPKCKKKMKIMDKPAKYRCPHCKEVYKYTKSKQAINKVLTIFKDAGQTMVDIKNNIKNKYNMSKNTYKYMKQVKKNMKNNPNWSNYHKEQREMKDVTGAKKGFKGFMDKLKKRK</sequence>
<proteinExistence type="predicted"/>
<dbReference type="OrthoDB" id="88507at2"/>
<name>E3HAB2_ILYPC</name>
<dbReference type="KEGG" id="ipo:Ilyop_1871"/>
<evidence type="ECO:0000313" key="2">
    <source>
        <dbReference type="Proteomes" id="UP000006875"/>
    </source>
</evidence>
<dbReference type="AlphaFoldDB" id="E3HAB2"/>
<dbReference type="RefSeq" id="WP_013388304.1">
    <property type="nucleotide sequence ID" value="NC_014632.1"/>
</dbReference>
<dbReference type="eggNOG" id="ENOG5032RZ2">
    <property type="taxonomic scope" value="Bacteria"/>
</dbReference>
<reference evidence="1 2" key="1">
    <citation type="journal article" date="2010" name="Stand. Genomic Sci.">
        <title>Complete genome sequence of Ilyobacter polytropus type strain (CuHbu1).</title>
        <authorList>
            <person name="Sikorski J."/>
            <person name="Chertkov O."/>
            <person name="Lapidus A."/>
            <person name="Nolan M."/>
            <person name="Lucas S."/>
            <person name="Del Rio T.G."/>
            <person name="Tice H."/>
            <person name="Cheng J.F."/>
            <person name="Tapia R."/>
            <person name="Han C."/>
            <person name="Goodwin L."/>
            <person name="Pitluck S."/>
            <person name="Liolios K."/>
            <person name="Ivanova N."/>
            <person name="Mavromatis K."/>
            <person name="Mikhailova N."/>
            <person name="Pati A."/>
            <person name="Chen A."/>
            <person name="Palaniappan K."/>
            <person name="Land M."/>
            <person name="Hauser L."/>
            <person name="Chang Y.J."/>
            <person name="Jeffries C.D."/>
            <person name="Brambilla E."/>
            <person name="Yasawong M."/>
            <person name="Rohde M."/>
            <person name="Pukall R."/>
            <person name="Spring S."/>
            <person name="Goker M."/>
            <person name="Woyke T."/>
            <person name="Bristow J."/>
            <person name="Eisen J.A."/>
            <person name="Markowitz V."/>
            <person name="Hugenholtz P."/>
            <person name="Kyrpides N.C."/>
            <person name="Klenk H.P."/>
        </authorList>
    </citation>
    <scope>NUCLEOTIDE SEQUENCE [LARGE SCALE GENOMIC DNA]</scope>
    <source>
        <strain evidence="2">ATCC 51220 / DSM 2926 / LMG 16218 / CuHBu1</strain>
    </source>
</reference>
<dbReference type="STRING" id="572544.Ilyop_1871"/>
<accession>E3HAB2</accession>